<keyword evidence="3" id="KW-1185">Reference proteome</keyword>
<gene>
    <name evidence="2" type="ORF">POL58_31045</name>
</gene>
<keyword evidence="1" id="KW-0812">Transmembrane</keyword>
<feature type="transmembrane region" description="Helical" evidence="1">
    <location>
        <begin position="60"/>
        <end position="84"/>
    </location>
</feature>
<evidence type="ECO:0000313" key="2">
    <source>
        <dbReference type="EMBL" id="MDC0672226.1"/>
    </source>
</evidence>
<dbReference type="EMBL" id="JAQNDN010000019">
    <property type="protein sequence ID" value="MDC0672226.1"/>
    <property type="molecule type" value="Genomic_DNA"/>
</dbReference>
<dbReference type="RefSeq" id="WP_272003601.1">
    <property type="nucleotide sequence ID" value="NZ_JAQNDN010000019.1"/>
</dbReference>
<comment type="caution">
    <text evidence="2">The sequence shown here is derived from an EMBL/GenBank/DDBJ whole genome shotgun (WGS) entry which is preliminary data.</text>
</comment>
<feature type="transmembrane region" description="Helical" evidence="1">
    <location>
        <begin position="105"/>
        <end position="125"/>
    </location>
</feature>
<evidence type="ECO:0000313" key="3">
    <source>
        <dbReference type="Proteomes" id="UP001217838"/>
    </source>
</evidence>
<protein>
    <submittedName>
        <fullName evidence="2">Uncharacterized protein</fullName>
    </submittedName>
</protein>
<reference evidence="2 3" key="1">
    <citation type="submission" date="2022-11" db="EMBL/GenBank/DDBJ databases">
        <title>Minimal conservation of predation-associated metabolite biosynthetic gene clusters underscores biosynthetic potential of Myxococcota including descriptions for ten novel species: Archangium lansinium sp. nov., Myxococcus landrumus sp. nov., Nannocystis bai.</title>
        <authorList>
            <person name="Ahearne A."/>
            <person name="Stevens C."/>
            <person name="Dowd S."/>
        </authorList>
    </citation>
    <scope>NUCLEOTIDE SEQUENCE [LARGE SCALE GENOMIC DNA]</scope>
    <source>
        <strain evidence="2 3">NCELM</strain>
    </source>
</reference>
<dbReference type="Proteomes" id="UP001217838">
    <property type="component" value="Unassembled WGS sequence"/>
</dbReference>
<proteinExistence type="predicted"/>
<organism evidence="2 3">
    <name type="scientific">Nannocystis radixulma</name>
    <dbReference type="NCBI Taxonomy" id="2995305"/>
    <lineage>
        <taxon>Bacteria</taxon>
        <taxon>Pseudomonadati</taxon>
        <taxon>Myxococcota</taxon>
        <taxon>Polyangia</taxon>
        <taxon>Nannocystales</taxon>
        <taxon>Nannocystaceae</taxon>
        <taxon>Nannocystis</taxon>
    </lineage>
</organism>
<keyword evidence="1" id="KW-1133">Transmembrane helix</keyword>
<name>A0ABT5BDL7_9BACT</name>
<sequence length="175" mass="19381">MNLLRRHAPLLVAAALAVGLESLVTVEWSFPYCSSQEDGPASAVYGFPLPYIRWGGYSSLIYIFMPAAHLADLILLTCAVYLLIRRFVRRMAPPEHPRRRTILGLMGAALLVIAGLQEVFLIAVAERVPVLSIADDAYGYYTELRPVALTSSDLSDRCTPSAWWFPDGWKPDGGR</sequence>
<evidence type="ECO:0000256" key="1">
    <source>
        <dbReference type="SAM" id="Phobius"/>
    </source>
</evidence>
<keyword evidence="1" id="KW-0472">Membrane</keyword>
<accession>A0ABT5BDL7</accession>